<keyword evidence="4" id="KW-0443">Lipid metabolism</keyword>
<dbReference type="InterPro" id="IPR042099">
    <property type="entry name" value="ANL_N_sf"/>
</dbReference>
<dbReference type="RefSeq" id="WP_376840689.1">
    <property type="nucleotide sequence ID" value="NZ_JBHMAU010000066.1"/>
</dbReference>
<dbReference type="PANTHER" id="PTHR43272">
    <property type="entry name" value="LONG-CHAIN-FATTY-ACID--COA LIGASE"/>
    <property type="match status" value="1"/>
</dbReference>
<reference evidence="7 8" key="1">
    <citation type="submission" date="2024-09" db="EMBL/GenBank/DDBJ databases">
        <authorList>
            <person name="Sun Q."/>
            <person name="Mori K."/>
        </authorList>
    </citation>
    <scope>NUCLEOTIDE SEQUENCE [LARGE SCALE GENOMIC DNA]</scope>
    <source>
        <strain evidence="7 8">JCM 11683</strain>
    </source>
</reference>
<evidence type="ECO:0000313" key="7">
    <source>
        <dbReference type="EMBL" id="MFB9776835.1"/>
    </source>
</evidence>
<comment type="caution">
    <text evidence="7">The sequence shown here is derived from an EMBL/GenBank/DDBJ whole genome shotgun (WGS) entry which is preliminary data.</text>
</comment>
<dbReference type="CDD" id="cd05907">
    <property type="entry name" value="VL_LC_FACS_like"/>
    <property type="match status" value="1"/>
</dbReference>
<keyword evidence="2" id="KW-0436">Ligase</keyword>
<comment type="similarity">
    <text evidence="1">Belongs to the ATP-dependent AMP-binding enzyme family.</text>
</comment>
<evidence type="ECO:0000256" key="4">
    <source>
        <dbReference type="ARBA" id="ARBA00023098"/>
    </source>
</evidence>
<sequence>MAETMMQSVTPAPFEFDREPNIPDTLVNRAAANPHGVALARQQNGAWIDITAQTFLHQVEALAKGLIAAGVQPGQRVGLFGSTSYEWTLADYAIWFAGAVTVPFYDTSSREQLAWMLEDAEVTMGFVQSEEHAGRIREAFGDVESLADTTPTAWIWTEDGLAELLRAGAQISDEKLTERRTYATQDDVATLIYTSGTTGRSKGCVLTHGNFVLTAQAAIHQMGEILRPGARCLLFLPLAHVLARFIQVVTIQGGGTLAHEGDLTKLTDALGSYRPTFILGVPRVFEKVFNAALSKAEAGGQQKIFRAAEAVAVRYSQALDEGPVPLKLRLQHALFDKLVYRKLRAVMGGAVTHAISGGGPLGEHLGHFFRGVGLIVLEGYGLTETTAPVTVNIPSKSKIGTVGVPLPGCAIAIAPDGEVLAKGVCVFREYWRNQEATEQGFMDGWFATGDIGDLDSDGYLRITGRKKELIVTSSGKNVAPAPIEDALRRHMLIHQPVLIGDYRNFISALIFLDPEMLPTWLENHGLPAMDLQEASEHPEVQAAIEKAVERVNRKVSKAESIRAFRIVPAELTEQNGYLSAKQSVKRHLIDRDFAEVIDEIYAGSKGSQTEAPLRLR</sequence>
<protein>
    <recommendedName>
        <fullName evidence="5">Acyl-CoA synthetase</fullName>
    </recommendedName>
</protein>
<keyword evidence="3" id="KW-0276">Fatty acid metabolism</keyword>
<dbReference type="PANTHER" id="PTHR43272:SF32">
    <property type="entry name" value="AMP-DEPENDENT SYNTHETASE_LIGASE DOMAIN-CONTAINING PROTEIN"/>
    <property type="match status" value="1"/>
</dbReference>
<dbReference type="Pfam" id="PF23562">
    <property type="entry name" value="AMP-binding_C_3"/>
    <property type="match status" value="1"/>
</dbReference>
<proteinExistence type="inferred from homology"/>
<dbReference type="SUPFAM" id="SSF56801">
    <property type="entry name" value="Acetyl-CoA synthetase-like"/>
    <property type="match status" value="1"/>
</dbReference>
<evidence type="ECO:0000313" key="8">
    <source>
        <dbReference type="Proteomes" id="UP001589707"/>
    </source>
</evidence>
<dbReference type="PROSITE" id="PS00455">
    <property type="entry name" value="AMP_BINDING"/>
    <property type="match status" value="1"/>
</dbReference>
<keyword evidence="8" id="KW-1185">Reference proteome</keyword>
<accession>A0ABV5X328</accession>
<dbReference type="InterPro" id="IPR020845">
    <property type="entry name" value="AMP-binding_CS"/>
</dbReference>
<dbReference type="Pfam" id="PF00501">
    <property type="entry name" value="AMP-binding"/>
    <property type="match status" value="1"/>
</dbReference>
<evidence type="ECO:0000259" key="6">
    <source>
        <dbReference type="Pfam" id="PF00501"/>
    </source>
</evidence>
<organism evidence="7 8">
    <name type="scientific">Brevibacterium otitidis</name>
    <dbReference type="NCBI Taxonomy" id="53364"/>
    <lineage>
        <taxon>Bacteria</taxon>
        <taxon>Bacillati</taxon>
        <taxon>Actinomycetota</taxon>
        <taxon>Actinomycetes</taxon>
        <taxon>Micrococcales</taxon>
        <taxon>Brevibacteriaceae</taxon>
        <taxon>Brevibacterium</taxon>
    </lineage>
</organism>
<dbReference type="Proteomes" id="UP001589707">
    <property type="component" value="Unassembled WGS sequence"/>
</dbReference>
<evidence type="ECO:0000256" key="5">
    <source>
        <dbReference type="ARBA" id="ARBA00032875"/>
    </source>
</evidence>
<feature type="domain" description="AMP-dependent synthetase/ligase" evidence="6">
    <location>
        <begin position="29"/>
        <end position="431"/>
    </location>
</feature>
<evidence type="ECO:0000256" key="1">
    <source>
        <dbReference type="ARBA" id="ARBA00006432"/>
    </source>
</evidence>
<evidence type="ECO:0000256" key="2">
    <source>
        <dbReference type="ARBA" id="ARBA00022598"/>
    </source>
</evidence>
<dbReference type="EMBL" id="JBHMAU010000066">
    <property type="protein sequence ID" value="MFB9776835.1"/>
    <property type="molecule type" value="Genomic_DNA"/>
</dbReference>
<dbReference type="InterPro" id="IPR000873">
    <property type="entry name" value="AMP-dep_synth/lig_dom"/>
</dbReference>
<dbReference type="Gene3D" id="3.40.50.12780">
    <property type="entry name" value="N-terminal domain of ligase-like"/>
    <property type="match status" value="1"/>
</dbReference>
<gene>
    <name evidence="7" type="ORF">ACFFN1_10570</name>
</gene>
<evidence type="ECO:0000256" key="3">
    <source>
        <dbReference type="ARBA" id="ARBA00022832"/>
    </source>
</evidence>
<name>A0ABV5X328_9MICO</name>